<dbReference type="AlphaFoldDB" id="A0A199VU67"/>
<dbReference type="Proteomes" id="UP000092600">
    <property type="component" value="Unassembled WGS sequence"/>
</dbReference>
<proteinExistence type="predicted"/>
<protein>
    <submittedName>
        <fullName evidence="1">Uncharacterized protein</fullName>
    </submittedName>
</protein>
<accession>A0A199VU67</accession>
<reference evidence="1 2" key="1">
    <citation type="journal article" date="2016" name="DNA Res.">
        <title>The draft genome of MD-2 pineapple using hybrid error correction of long reads.</title>
        <authorList>
            <person name="Redwan R.M."/>
            <person name="Saidin A."/>
            <person name="Kumar S.V."/>
        </authorList>
    </citation>
    <scope>NUCLEOTIDE SEQUENCE [LARGE SCALE GENOMIC DNA]</scope>
    <source>
        <strain evidence="2">cv. MD2</strain>
        <tissue evidence="1">Leaf</tissue>
    </source>
</reference>
<evidence type="ECO:0000313" key="1">
    <source>
        <dbReference type="EMBL" id="OAY80538.1"/>
    </source>
</evidence>
<gene>
    <name evidence="1" type="ORF">ACMD2_05370</name>
</gene>
<name>A0A199VU67_ANACO</name>
<evidence type="ECO:0000313" key="2">
    <source>
        <dbReference type="Proteomes" id="UP000092600"/>
    </source>
</evidence>
<organism evidence="1 2">
    <name type="scientific">Ananas comosus</name>
    <name type="common">Pineapple</name>
    <name type="synonym">Ananas ananas</name>
    <dbReference type="NCBI Taxonomy" id="4615"/>
    <lineage>
        <taxon>Eukaryota</taxon>
        <taxon>Viridiplantae</taxon>
        <taxon>Streptophyta</taxon>
        <taxon>Embryophyta</taxon>
        <taxon>Tracheophyta</taxon>
        <taxon>Spermatophyta</taxon>
        <taxon>Magnoliopsida</taxon>
        <taxon>Liliopsida</taxon>
        <taxon>Poales</taxon>
        <taxon>Bromeliaceae</taxon>
        <taxon>Bromelioideae</taxon>
        <taxon>Ananas</taxon>
    </lineage>
</organism>
<comment type="caution">
    <text evidence="1">The sequence shown here is derived from an EMBL/GenBank/DDBJ whole genome shotgun (WGS) entry which is preliminary data.</text>
</comment>
<sequence>MVHNSQNLMIGTVTEVKSPCNSTTVKTKYTTIADHQGDTSPAIHVRSSSFNASLDAPPSATAFAAASLAAATLSLTRLPSSPSISMRTFLSTSAAPTTPSSLS</sequence>
<dbReference type="EMBL" id="LSRQ01000843">
    <property type="protein sequence ID" value="OAY80538.1"/>
    <property type="molecule type" value="Genomic_DNA"/>
</dbReference>